<name>A0A6C0CC98_9ZZZZ</name>
<dbReference type="EMBL" id="MN739365">
    <property type="protein sequence ID" value="QHT01154.1"/>
    <property type="molecule type" value="Genomic_DNA"/>
</dbReference>
<dbReference type="AlphaFoldDB" id="A0A6C0CC98"/>
<evidence type="ECO:0000313" key="1">
    <source>
        <dbReference type="EMBL" id="QHT01154.1"/>
    </source>
</evidence>
<organism evidence="1">
    <name type="scientific">viral metagenome</name>
    <dbReference type="NCBI Taxonomy" id="1070528"/>
    <lineage>
        <taxon>unclassified sequences</taxon>
        <taxon>metagenomes</taxon>
        <taxon>organismal metagenomes</taxon>
    </lineage>
</organism>
<proteinExistence type="predicted"/>
<sequence>MDRLILSRLDKKFPICRKISLYSVDIFVIGHDINELYLILFQFLYQKNAPESLYQNII</sequence>
<reference evidence="1" key="1">
    <citation type="journal article" date="2020" name="Nature">
        <title>Giant virus diversity and host interactions through global metagenomics.</title>
        <authorList>
            <person name="Schulz F."/>
            <person name="Roux S."/>
            <person name="Paez-Espino D."/>
            <person name="Jungbluth S."/>
            <person name="Walsh D.A."/>
            <person name="Denef V.J."/>
            <person name="McMahon K.D."/>
            <person name="Konstantinidis K.T."/>
            <person name="Eloe-Fadrosh E.A."/>
            <person name="Kyrpides N.C."/>
            <person name="Woyke T."/>
        </authorList>
    </citation>
    <scope>NUCLEOTIDE SEQUENCE</scope>
    <source>
        <strain evidence="1">GVMAG-M-3300020192-26</strain>
    </source>
</reference>
<accession>A0A6C0CC98</accession>
<protein>
    <submittedName>
        <fullName evidence="1">Uncharacterized protein</fullName>
    </submittedName>
</protein>